<dbReference type="InterPro" id="IPR006946">
    <property type="entry name" value="DGR2-like_dom"/>
</dbReference>
<sequence>MDLTMIVVTLYIFVSFVSSRGATLQNPNFESPPTNITTNATSQFVLLDTRTNVIPGWSFNGTVWYVTAGGNVSLPGNGHGMRLGPNGMIDQTFKSDKDYTYDYVLTFTLAPSSMDCANNFTAVNVSGPSGSQVFSYKESVGTEMWQTYAFSIGNDEIRKDRGFVNSGFEVGPTFLDNSSQGILLEDDWNNDPDKAIQSPLQQWKILDFIMGDANDSCVGDLTVFVQVNDMIWNFTTRSIGVGSSERHSLTFKAEFSSHESVSISFYTLNETRTSDNRVLCGPVIDSPRLQLLSSLSSEKVQIKFMIPSFILTLLLLFVL</sequence>
<reference evidence="8 9" key="1">
    <citation type="journal article" date="2018" name="Mol. Plant">
        <title>The genome of Artemisia annua provides insight into the evolution of Asteraceae family and artemisinin biosynthesis.</title>
        <authorList>
            <person name="Shen Q."/>
            <person name="Zhang L."/>
            <person name="Liao Z."/>
            <person name="Wang S."/>
            <person name="Yan T."/>
            <person name="Shi P."/>
            <person name="Liu M."/>
            <person name="Fu X."/>
            <person name="Pan Q."/>
            <person name="Wang Y."/>
            <person name="Lv Z."/>
            <person name="Lu X."/>
            <person name="Zhang F."/>
            <person name="Jiang W."/>
            <person name="Ma Y."/>
            <person name="Chen M."/>
            <person name="Hao X."/>
            <person name="Li L."/>
            <person name="Tang Y."/>
            <person name="Lv G."/>
            <person name="Zhou Y."/>
            <person name="Sun X."/>
            <person name="Brodelius P.E."/>
            <person name="Rose J.K.C."/>
            <person name="Tang K."/>
        </authorList>
    </citation>
    <scope>NUCLEOTIDE SEQUENCE [LARGE SCALE GENOMIC DNA]</scope>
    <source>
        <strain evidence="9">cv. Huhao1</strain>
        <tissue evidence="8">Leaf</tissue>
    </source>
</reference>
<keyword evidence="4 6" id="KW-0732">Signal</keyword>
<feature type="chain" id="PRO_5015426479" description="DUF642 domain-containing protein" evidence="6">
    <location>
        <begin position="20"/>
        <end position="319"/>
    </location>
</feature>
<dbReference type="InterPro" id="IPR052437">
    <property type="entry name" value="Pectin_Meth_Modulator"/>
</dbReference>
<evidence type="ECO:0000259" key="7">
    <source>
        <dbReference type="Pfam" id="PF04862"/>
    </source>
</evidence>
<dbReference type="PANTHER" id="PTHR31265">
    <property type="entry name" value="OS02G0527500 PROTEIN-RELATED"/>
    <property type="match status" value="1"/>
</dbReference>
<evidence type="ECO:0000256" key="6">
    <source>
        <dbReference type="SAM" id="SignalP"/>
    </source>
</evidence>
<accession>A0A2U1QLE8</accession>
<keyword evidence="3" id="KW-0964">Secreted</keyword>
<dbReference type="Proteomes" id="UP000245207">
    <property type="component" value="Unassembled WGS sequence"/>
</dbReference>
<feature type="signal peptide" evidence="6">
    <location>
        <begin position="1"/>
        <end position="19"/>
    </location>
</feature>
<comment type="caution">
    <text evidence="8">The sequence shown here is derived from an EMBL/GenBank/DDBJ whole genome shotgun (WGS) entry which is preliminary data.</text>
</comment>
<dbReference type="PANTHER" id="PTHR31265:SF28">
    <property type="entry name" value="EMB|CAB87702.1"/>
    <property type="match status" value="1"/>
</dbReference>
<evidence type="ECO:0000313" key="8">
    <source>
        <dbReference type="EMBL" id="PWA98830.1"/>
    </source>
</evidence>
<keyword evidence="9" id="KW-1185">Reference proteome</keyword>
<organism evidence="8 9">
    <name type="scientific">Artemisia annua</name>
    <name type="common">Sweet wormwood</name>
    <dbReference type="NCBI Taxonomy" id="35608"/>
    <lineage>
        <taxon>Eukaryota</taxon>
        <taxon>Viridiplantae</taxon>
        <taxon>Streptophyta</taxon>
        <taxon>Embryophyta</taxon>
        <taxon>Tracheophyta</taxon>
        <taxon>Spermatophyta</taxon>
        <taxon>Magnoliopsida</taxon>
        <taxon>eudicotyledons</taxon>
        <taxon>Gunneridae</taxon>
        <taxon>Pentapetalae</taxon>
        <taxon>asterids</taxon>
        <taxon>campanulids</taxon>
        <taxon>Asterales</taxon>
        <taxon>Asteraceae</taxon>
        <taxon>Asteroideae</taxon>
        <taxon>Anthemideae</taxon>
        <taxon>Artemisiinae</taxon>
        <taxon>Artemisia</taxon>
    </lineage>
</organism>
<evidence type="ECO:0000256" key="5">
    <source>
        <dbReference type="ARBA" id="ARBA00023180"/>
    </source>
</evidence>
<proteinExistence type="predicted"/>
<keyword evidence="5" id="KW-0325">Glycoprotein</keyword>
<comment type="subcellular location">
    <subcellularLocation>
        <location evidence="1">Cell envelope</location>
    </subcellularLocation>
    <subcellularLocation>
        <location evidence="2">Secreted</location>
    </subcellularLocation>
</comment>
<evidence type="ECO:0000256" key="3">
    <source>
        <dbReference type="ARBA" id="ARBA00022525"/>
    </source>
</evidence>
<evidence type="ECO:0000256" key="1">
    <source>
        <dbReference type="ARBA" id="ARBA00004196"/>
    </source>
</evidence>
<dbReference type="AlphaFoldDB" id="A0A2U1QLE8"/>
<feature type="domain" description="DUF642" evidence="7">
    <location>
        <begin position="23"/>
        <end position="155"/>
    </location>
</feature>
<dbReference type="EMBL" id="PKPP01000047">
    <property type="protein sequence ID" value="PWA98830.1"/>
    <property type="molecule type" value="Genomic_DNA"/>
</dbReference>
<dbReference type="STRING" id="35608.A0A2U1QLE8"/>
<dbReference type="GO" id="GO:0005576">
    <property type="term" value="C:extracellular region"/>
    <property type="evidence" value="ECO:0007669"/>
    <property type="project" value="UniProtKB-SubCell"/>
</dbReference>
<evidence type="ECO:0000256" key="4">
    <source>
        <dbReference type="ARBA" id="ARBA00022729"/>
    </source>
</evidence>
<gene>
    <name evidence="8" type="ORF">CTI12_AA011600</name>
</gene>
<protein>
    <recommendedName>
        <fullName evidence="7">DUF642 domain-containing protein</fullName>
    </recommendedName>
</protein>
<dbReference type="Pfam" id="PF04862">
    <property type="entry name" value="DUF642"/>
    <property type="match status" value="1"/>
</dbReference>
<dbReference type="OrthoDB" id="1895088at2759"/>
<name>A0A2U1QLE8_ARTAN</name>
<evidence type="ECO:0000256" key="2">
    <source>
        <dbReference type="ARBA" id="ARBA00004613"/>
    </source>
</evidence>
<evidence type="ECO:0000313" key="9">
    <source>
        <dbReference type="Proteomes" id="UP000245207"/>
    </source>
</evidence>